<sequence>MSSPSKPVNITARALDPTDGVPGSLSTYYGTPDIRALRAQYAGTPPPPNIPPRNIPTPTLRPQVSEASLAPSSGQPGSLGGISAALRPRTPHNGSDPQLNLDLDDLPDEEKARVLRRHLVSKDARKNQGGDAELDVPLGTQPGGSGSRRSSSGTHVDTHVQREDTEPFPIPYDAPGADVTHDIYKWHADQRKLANRGRAASLIVARATPPDPAFEHIREPGGLRRHYMIQRANERGEEEPRILNNFIEFLYIFGHFAGEDLEEDEEELDEDEEMGPGDVSDALEATENAPLLGTRSVITRSRSRSRRRPRSSSLKGSHGNATVAQAVLMLLKAFVGTGVLFLGKAFYNGGLLFSSLLFVFIALISLYSFLLLVYTKFVVSGSFGDIGGTLYGPWMRYLILASIVVSQLGFVSAYIIFVAQNLQALVMGITHCLKLISIQYFILIQLIVFLPLVLIRDLAKLSSTALIADGFILIGLVYIFSSEISIVAGRGIADIQLFNPKDFSLFVGVAVFSFEGVGMVIPITDAMREPHKFPKVLTGVMLTVLGMYLLFGGAGALAYLTFGSEIQTVVLVNLDAESKMVQSVQFIYSLAIMLSVPLQLFPAIRIMENGLFTRSGKVDTQVKWTKNMFRFATVFFAATVSWMGAADLDKFVAFIGCFACVPLCYVYPAMLHYKACANTKTKKAADIAMIVFGLVAAFYTTLQTVKLMLEPDNSGPPVFGNCDVPPS</sequence>
<evidence type="ECO:0000256" key="3">
    <source>
        <dbReference type="ARBA" id="ARBA00022692"/>
    </source>
</evidence>
<feature type="transmembrane region" description="Helical" evidence="7">
    <location>
        <begin position="536"/>
        <end position="562"/>
    </location>
</feature>
<feature type="transmembrane region" description="Helical" evidence="7">
    <location>
        <begin position="323"/>
        <end position="347"/>
    </location>
</feature>
<feature type="transmembrane region" description="Helical" evidence="7">
    <location>
        <begin position="437"/>
        <end position="459"/>
    </location>
</feature>
<feature type="region of interest" description="Disordered" evidence="6">
    <location>
        <begin position="117"/>
        <end position="170"/>
    </location>
</feature>
<evidence type="ECO:0000256" key="4">
    <source>
        <dbReference type="ARBA" id="ARBA00022989"/>
    </source>
</evidence>
<evidence type="ECO:0000256" key="7">
    <source>
        <dbReference type="SAM" id="Phobius"/>
    </source>
</evidence>
<comment type="similarity">
    <text evidence="2">Belongs to the amino acid/polyamine transporter 2 family.</text>
</comment>
<evidence type="ECO:0000256" key="6">
    <source>
        <dbReference type="SAM" id="MobiDB-lite"/>
    </source>
</evidence>
<feature type="compositionally biased region" description="Pro residues" evidence="6">
    <location>
        <begin position="44"/>
        <end position="55"/>
    </location>
</feature>
<feature type="transmembrane region" description="Helical" evidence="7">
    <location>
        <begin position="651"/>
        <end position="672"/>
    </location>
</feature>
<feature type="transmembrane region" description="Helical" evidence="7">
    <location>
        <begin position="394"/>
        <end position="417"/>
    </location>
</feature>
<dbReference type="Proteomes" id="UP001222325">
    <property type="component" value="Unassembled WGS sequence"/>
</dbReference>
<feature type="transmembrane region" description="Helical" evidence="7">
    <location>
        <begin position="684"/>
        <end position="702"/>
    </location>
</feature>
<dbReference type="GO" id="GO:0015179">
    <property type="term" value="F:L-amino acid transmembrane transporter activity"/>
    <property type="evidence" value="ECO:0007669"/>
    <property type="project" value="TreeGrafter"/>
</dbReference>
<name>A0AAD6XMN6_9AGAR</name>
<accession>A0AAD6XMN6</accession>
<comment type="caution">
    <text evidence="9">The sequence shown here is derived from an EMBL/GenBank/DDBJ whole genome shotgun (WGS) entry which is preliminary data.</text>
</comment>
<feature type="compositionally biased region" description="Basic and acidic residues" evidence="6">
    <location>
        <begin position="156"/>
        <end position="165"/>
    </location>
</feature>
<gene>
    <name evidence="9" type="ORF">B0H15DRAFT_952829</name>
</gene>
<feature type="transmembrane region" description="Helical" evidence="7">
    <location>
        <begin position="505"/>
        <end position="524"/>
    </location>
</feature>
<keyword evidence="10" id="KW-1185">Reference proteome</keyword>
<dbReference type="InterPro" id="IPR013057">
    <property type="entry name" value="AA_transpt_TM"/>
</dbReference>
<evidence type="ECO:0000256" key="1">
    <source>
        <dbReference type="ARBA" id="ARBA00004141"/>
    </source>
</evidence>
<evidence type="ECO:0000313" key="9">
    <source>
        <dbReference type="EMBL" id="KAJ7081809.1"/>
    </source>
</evidence>
<keyword evidence="4 7" id="KW-1133">Transmembrane helix</keyword>
<dbReference type="PANTHER" id="PTHR22950">
    <property type="entry name" value="AMINO ACID TRANSPORTER"/>
    <property type="match status" value="1"/>
</dbReference>
<feature type="region of interest" description="Disordered" evidence="6">
    <location>
        <begin position="1"/>
        <end position="104"/>
    </location>
</feature>
<keyword evidence="3 7" id="KW-0812">Transmembrane</keyword>
<evidence type="ECO:0000256" key="5">
    <source>
        <dbReference type="ARBA" id="ARBA00023136"/>
    </source>
</evidence>
<dbReference type="EMBL" id="JARJCN010000048">
    <property type="protein sequence ID" value="KAJ7081809.1"/>
    <property type="molecule type" value="Genomic_DNA"/>
</dbReference>
<feature type="domain" description="Amino acid transporter transmembrane" evidence="8">
    <location>
        <begin position="320"/>
        <end position="705"/>
    </location>
</feature>
<evidence type="ECO:0000313" key="10">
    <source>
        <dbReference type="Proteomes" id="UP001222325"/>
    </source>
</evidence>
<comment type="subcellular location">
    <subcellularLocation>
        <location evidence="1">Membrane</location>
        <topology evidence="1">Multi-pass membrane protein</topology>
    </subcellularLocation>
</comment>
<dbReference type="PANTHER" id="PTHR22950:SF666">
    <property type="entry name" value="VACUOLAR AMINO ACID TRANSPORTER 4"/>
    <property type="match status" value="1"/>
</dbReference>
<reference evidence="9" key="1">
    <citation type="submission" date="2023-03" db="EMBL/GenBank/DDBJ databases">
        <title>Massive genome expansion in bonnet fungi (Mycena s.s.) driven by repeated elements and novel gene families across ecological guilds.</title>
        <authorList>
            <consortium name="Lawrence Berkeley National Laboratory"/>
            <person name="Harder C.B."/>
            <person name="Miyauchi S."/>
            <person name="Viragh M."/>
            <person name="Kuo A."/>
            <person name="Thoen E."/>
            <person name="Andreopoulos B."/>
            <person name="Lu D."/>
            <person name="Skrede I."/>
            <person name="Drula E."/>
            <person name="Henrissat B."/>
            <person name="Morin E."/>
            <person name="Kohler A."/>
            <person name="Barry K."/>
            <person name="LaButti K."/>
            <person name="Morin E."/>
            <person name="Salamov A."/>
            <person name="Lipzen A."/>
            <person name="Mereny Z."/>
            <person name="Hegedus B."/>
            <person name="Baldrian P."/>
            <person name="Stursova M."/>
            <person name="Weitz H."/>
            <person name="Taylor A."/>
            <person name="Grigoriev I.V."/>
            <person name="Nagy L.G."/>
            <person name="Martin F."/>
            <person name="Kauserud H."/>
        </authorList>
    </citation>
    <scope>NUCLEOTIDE SEQUENCE</scope>
    <source>
        <strain evidence="9">CBHHK173m</strain>
    </source>
</reference>
<keyword evidence="5 7" id="KW-0472">Membrane</keyword>
<feature type="transmembrane region" description="Helical" evidence="7">
    <location>
        <begin position="353"/>
        <end position="374"/>
    </location>
</feature>
<feature type="transmembrane region" description="Helical" evidence="7">
    <location>
        <begin position="471"/>
        <end position="493"/>
    </location>
</feature>
<protein>
    <submittedName>
        <fullName evidence="9">Vacuolar amino acid transporter 4</fullName>
    </submittedName>
</protein>
<evidence type="ECO:0000256" key="2">
    <source>
        <dbReference type="ARBA" id="ARBA00008066"/>
    </source>
</evidence>
<dbReference type="Pfam" id="PF01490">
    <property type="entry name" value="Aa_trans"/>
    <property type="match status" value="1"/>
</dbReference>
<dbReference type="GO" id="GO:0005774">
    <property type="term" value="C:vacuolar membrane"/>
    <property type="evidence" value="ECO:0007669"/>
    <property type="project" value="TreeGrafter"/>
</dbReference>
<organism evidence="9 10">
    <name type="scientific">Mycena belliarum</name>
    <dbReference type="NCBI Taxonomy" id="1033014"/>
    <lineage>
        <taxon>Eukaryota</taxon>
        <taxon>Fungi</taxon>
        <taxon>Dikarya</taxon>
        <taxon>Basidiomycota</taxon>
        <taxon>Agaricomycotina</taxon>
        <taxon>Agaricomycetes</taxon>
        <taxon>Agaricomycetidae</taxon>
        <taxon>Agaricales</taxon>
        <taxon>Marasmiineae</taxon>
        <taxon>Mycenaceae</taxon>
        <taxon>Mycena</taxon>
    </lineage>
</organism>
<dbReference type="AlphaFoldDB" id="A0AAD6XMN6"/>
<feature type="transmembrane region" description="Helical" evidence="7">
    <location>
        <begin position="628"/>
        <end position="645"/>
    </location>
</feature>
<evidence type="ECO:0000259" key="8">
    <source>
        <dbReference type="Pfam" id="PF01490"/>
    </source>
</evidence>
<proteinExistence type="inferred from homology"/>